<protein>
    <submittedName>
        <fullName evidence="4">Neopullulanase 1</fullName>
        <ecNumber evidence="4">3.2.1.135</ecNumber>
    </submittedName>
</protein>
<keyword evidence="2 4" id="KW-0326">Glycosidase</keyword>
<proteinExistence type="predicted"/>
<dbReference type="InterPro" id="IPR017853">
    <property type="entry name" value="GH"/>
</dbReference>
<reference evidence="4 5" key="1">
    <citation type="submission" date="2018-06" db="EMBL/GenBank/DDBJ databases">
        <authorList>
            <consortium name="Pathogen Informatics"/>
            <person name="Doyle S."/>
        </authorList>
    </citation>
    <scope>NUCLEOTIDE SEQUENCE [LARGE SCALE GENOMIC DNA]</scope>
    <source>
        <strain evidence="4 5">NCTC12120</strain>
    </source>
</reference>
<dbReference type="Pfam" id="PF00128">
    <property type="entry name" value="Alpha-amylase"/>
    <property type="match status" value="1"/>
</dbReference>
<evidence type="ECO:0000313" key="4">
    <source>
        <dbReference type="EMBL" id="SQA97122.1"/>
    </source>
</evidence>
<sequence length="286" mass="32607">MREDRIASRGRITFIFIMRPGGRSSRREWDEPLTGGGRRVDLLRGAILTASAEKLPYLKKLGVTALYLNPVFTAPQRGISTTLRITVRWTSRFGGNAAFLRLRENTRRQGMKLMLDGVFNHSGDTHAWFDRHQQNGSGACHNPQSPWRDWYSFSDEGLALDWLGYSSLPKLDYRSATLVDEIYRGEQSIVRHWLREPWGIDGWRLDVVHMLGEAGGAKNNLLHVSGITRAAKETKANAYVLGRALWRCPAMAAGRCRRCRHELSRFYFPAVGIFSKHRYLLRAAGY</sequence>
<dbReference type="SMART" id="SM00642">
    <property type="entry name" value="Aamy"/>
    <property type="match status" value="1"/>
</dbReference>
<feature type="domain" description="Glycosyl hydrolase family 13 catalytic" evidence="3">
    <location>
        <begin position="46"/>
        <end position="284"/>
    </location>
</feature>
<dbReference type="STRING" id="158822.LH23_10070"/>
<evidence type="ECO:0000256" key="1">
    <source>
        <dbReference type="ARBA" id="ARBA00022801"/>
    </source>
</evidence>
<dbReference type="GO" id="GO:0005975">
    <property type="term" value="P:carbohydrate metabolic process"/>
    <property type="evidence" value="ECO:0007669"/>
    <property type="project" value="InterPro"/>
</dbReference>
<organism evidence="4 5">
    <name type="scientific">Cedecea neteri</name>
    <dbReference type="NCBI Taxonomy" id="158822"/>
    <lineage>
        <taxon>Bacteria</taxon>
        <taxon>Pseudomonadati</taxon>
        <taxon>Pseudomonadota</taxon>
        <taxon>Gammaproteobacteria</taxon>
        <taxon>Enterobacterales</taxon>
        <taxon>Enterobacteriaceae</taxon>
        <taxon>Cedecea</taxon>
    </lineage>
</organism>
<keyword evidence="1 4" id="KW-0378">Hydrolase</keyword>
<evidence type="ECO:0000256" key="2">
    <source>
        <dbReference type="ARBA" id="ARBA00023295"/>
    </source>
</evidence>
<dbReference type="InterPro" id="IPR006047">
    <property type="entry name" value="GH13_cat_dom"/>
</dbReference>
<name>A0A2X2SV84_9ENTR</name>
<dbReference type="SUPFAM" id="SSF51445">
    <property type="entry name" value="(Trans)glycosidases"/>
    <property type="match status" value="1"/>
</dbReference>
<dbReference type="GO" id="GO:0031216">
    <property type="term" value="F:neopullulanase activity"/>
    <property type="evidence" value="ECO:0007669"/>
    <property type="project" value="UniProtKB-EC"/>
</dbReference>
<evidence type="ECO:0000313" key="5">
    <source>
        <dbReference type="Proteomes" id="UP000251197"/>
    </source>
</evidence>
<evidence type="ECO:0000259" key="3">
    <source>
        <dbReference type="SMART" id="SM00642"/>
    </source>
</evidence>
<dbReference type="PANTHER" id="PTHR10357">
    <property type="entry name" value="ALPHA-AMYLASE FAMILY MEMBER"/>
    <property type="match status" value="1"/>
</dbReference>
<dbReference type="EC" id="3.2.1.135" evidence="4"/>
<dbReference type="Proteomes" id="UP000251197">
    <property type="component" value="Unassembled WGS sequence"/>
</dbReference>
<gene>
    <name evidence="4" type="primary">tvaI</name>
    <name evidence="4" type="ORF">NCTC12120_00939</name>
</gene>
<accession>A0A2X2SV84</accession>
<dbReference type="Gene3D" id="3.20.20.80">
    <property type="entry name" value="Glycosidases"/>
    <property type="match status" value="1"/>
</dbReference>
<dbReference type="AlphaFoldDB" id="A0A2X2SV84"/>
<dbReference type="PANTHER" id="PTHR10357:SF210">
    <property type="entry name" value="MALTODEXTRIN GLUCOSIDASE"/>
    <property type="match status" value="1"/>
</dbReference>
<dbReference type="EMBL" id="UAVU01000003">
    <property type="protein sequence ID" value="SQA97122.1"/>
    <property type="molecule type" value="Genomic_DNA"/>
</dbReference>